<accession>A0A671TVQ2</accession>
<evidence type="ECO:0000256" key="2">
    <source>
        <dbReference type="ARBA" id="ARBA00022490"/>
    </source>
</evidence>
<dbReference type="SMART" id="SM00233">
    <property type="entry name" value="PH"/>
    <property type="match status" value="1"/>
</dbReference>
<dbReference type="Gene3D" id="1.20.900.10">
    <property type="entry name" value="Dbl homology (DH) domain"/>
    <property type="match status" value="1"/>
</dbReference>
<evidence type="ECO:0000313" key="7">
    <source>
        <dbReference type="Ensembl" id="ENSSAUP00010006053.1"/>
    </source>
</evidence>
<reference evidence="7" key="3">
    <citation type="submission" date="2025-09" db="UniProtKB">
        <authorList>
            <consortium name="Ensembl"/>
        </authorList>
    </citation>
    <scope>IDENTIFICATION</scope>
</reference>
<dbReference type="PANTHER" id="PTHR22826">
    <property type="entry name" value="RHO GUANINE EXCHANGE FACTOR-RELATED"/>
    <property type="match status" value="1"/>
</dbReference>
<dbReference type="InterPro" id="IPR055251">
    <property type="entry name" value="SOS1_NGEF_PH"/>
</dbReference>
<feature type="domain" description="PH" evidence="5">
    <location>
        <begin position="262"/>
        <end position="370"/>
    </location>
</feature>
<feature type="region of interest" description="Disordered" evidence="4">
    <location>
        <begin position="470"/>
        <end position="494"/>
    </location>
</feature>
<dbReference type="InterPro" id="IPR011993">
    <property type="entry name" value="PH-like_dom_sf"/>
</dbReference>
<name>A0A671TVQ2_SPAAU</name>
<keyword evidence="3" id="KW-0344">Guanine-nucleotide releasing factor</keyword>
<keyword evidence="2" id="KW-0963">Cytoplasm</keyword>
<dbReference type="SMART" id="SM00325">
    <property type="entry name" value="RhoGEF"/>
    <property type="match status" value="1"/>
</dbReference>
<dbReference type="GO" id="GO:0014069">
    <property type="term" value="C:postsynaptic density"/>
    <property type="evidence" value="ECO:0007669"/>
    <property type="project" value="TreeGrafter"/>
</dbReference>
<dbReference type="InterPro" id="IPR001849">
    <property type="entry name" value="PH_domain"/>
</dbReference>
<evidence type="ECO:0000259" key="6">
    <source>
        <dbReference type="PROSITE" id="PS50010"/>
    </source>
</evidence>
<dbReference type="Gene3D" id="2.30.29.30">
    <property type="entry name" value="Pleckstrin-homology domain (PH domain)/Phosphotyrosine-binding domain (PTB)"/>
    <property type="match status" value="1"/>
</dbReference>
<dbReference type="SUPFAM" id="SSF48065">
    <property type="entry name" value="DBL homology domain (DH-domain)"/>
    <property type="match status" value="1"/>
</dbReference>
<dbReference type="InterPro" id="IPR000219">
    <property type="entry name" value="DH_dom"/>
</dbReference>
<dbReference type="GO" id="GO:0035556">
    <property type="term" value="P:intracellular signal transduction"/>
    <property type="evidence" value="ECO:0007669"/>
    <property type="project" value="TreeGrafter"/>
</dbReference>
<organism evidence="7 8">
    <name type="scientific">Sparus aurata</name>
    <name type="common">Gilthead sea bream</name>
    <dbReference type="NCBI Taxonomy" id="8175"/>
    <lineage>
        <taxon>Eukaryota</taxon>
        <taxon>Metazoa</taxon>
        <taxon>Chordata</taxon>
        <taxon>Craniata</taxon>
        <taxon>Vertebrata</taxon>
        <taxon>Euteleostomi</taxon>
        <taxon>Actinopterygii</taxon>
        <taxon>Neopterygii</taxon>
        <taxon>Teleostei</taxon>
        <taxon>Neoteleostei</taxon>
        <taxon>Acanthomorphata</taxon>
        <taxon>Eupercaria</taxon>
        <taxon>Spariformes</taxon>
        <taxon>Sparidae</taxon>
        <taxon>Sparus</taxon>
    </lineage>
</organism>
<dbReference type="InterPro" id="IPR051336">
    <property type="entry name" value="RhoGEF_Guanine_NuclExch_SF"/>
</dbReference>
<evidence type="ECO:0000256" key="3">
    <source>
        <dbReference type="ARBA" id="ARBA00022658"/>
    </source>
</evidence>
<dbReference type="PROSITE" id="PS50003">
    <property type="entry name" value="PH_DOMAIN"/>
    <property type="match status" value="1"/>
</dbReference>
<dbReference type="CDD" id="cd13241">
    <property type="entry name" value="PH2_Kalirin_Trio_p63RhoGEF"/>
    <property type="match status" value="1"/>
</dbReference>
<dbReference type="AlphaFoldDB" id="A0A671TVQ2"/>
<evidence type="ECO:0008006" key="9">
    <source>
        <dbReference type="Google" id="ProtNLM"/>
    </source>
</evidence>
<dbReference type="GO" id="GO:0005737">
    <property type="term" value="C:cytoplasm"/>
    <property type="evidence" value="ECO:0007669"/>
    <property type="project" value="UniProtKB-SubCell"/>
</dbReference>
<proteinExistence type="predicted"/>
<dbReference type="InterPro" id="IPR035899">
    <property type="entry name" value="DBL_dom_sf"/>
</dbReference>
<dbReference type="FunFam" id="1.20.900.10:FF:000008">
    <property type="entry name" value="rho guanine nucleotide exchange factor 25"/>
    <property type="match status" value="1"/>
</dbReference>
<sequence>MCSERITLTTPPCSPLSGATSPTVFGVGGAPGGAVGSPGPKRTVSGTGNTLKVTAAGLWSTSGKRSEPVQLNCCVCRFVVNEMIQSEKDYVKDLGVIVEGFMSRLEVRGIPEDMRGKDKIVFGNIQQIYDWHRDFFLVELDRCVQNHDLLADLFIRHERRLHMYVVYCQNKPRSEFIVIEYENFFEEIQHEISCRMSISDYLIKPIQRITKYQLLLKDFLKYTSKAGLDCEEIEKALDLMSLVPKRCNDMMNLGRLQGYEGKLTSQGKLLQQETFCVWEQDGGVLSRSKERRVFLFEQIVIFSELLRKGSNNPGYQYKNSIKVSLVHTGVDGDPCKFVLWSRGSAERFTLQASSASIKMTWVETIATLLDAQNNFLSALQSPIEYQRKEGGIAVTRPLSSGRPPSAPPTPNGHAPQPAADTEQDDQVWISSFFNPHSCKLFQTCDFVTFDPSGAGDGAAGLCGGARGRDLGVPGGEGPDSGVQPAGSESGVPAGQQRLAGRRGLGATQRAQHTLTHTHSRVRVWFTTNTHTHTDRLKYCKLTGPNACWEIL</sequence>
<dbReference type="Pfam" id="PF00621">
    <property type="entry name" value="RhoGEF"/>
    <property type="match status" value="1"/>
</dbReference>
<protein>
    <recommendedName>
        <fullName evidence="9">Kalirin RhoGEF kinase b</fullName>
    </recommendedName>
</protein>
<evidence type="ECO:0000256" key="4">
    <source>
        <dbReference type="SAM" id="MobiDB-lite"/>
    </source>
</evidence>
<evidence type="ECO:0000256" key="1">
    <source>
        <dbReference type="ARBA" id="ARBA00004496"/>
    </source>
</evidence>
<feature type="region of interest" description="Disordered" evidence="4">
    <location>
        <begin position="394"/>
        <end position="422"/>
    </location>
</feature>
<dbReference type="Proteomes" id="UP000472265">
    <property type="component" value="Chromosome 24"/>
</dbReference>
<comment type="subcellular location">
    <subcellularLocation>
        <location evidence="1">Cytoplasm</location>
    </subcellularLocation>
</comment>
<evidence type="ECO:0000259" key="5">
    <source>
        <dbReference type="PROSITE" id="PS50003"/>
    </source>
</evidence>
<keyword evidence="8" id="KW-1185">Reference proteome</keyword>
<dbReference type="Pfam" id="PF22697">
    <property type="entry name" value="SOS1_NGEF_PH"/>
    <property type="match status" value="1"/>
</dbReference>
<dbReference type="GO" id="GO:0019898">
    <property type="term" value="C:extrinsic component of membrane"/>
    <property type="evidence" value="ECO:0007669"/>
    <property type="project" value="TreeGrafter"/>
</dbReference>
<dbReference type="SUPFAM" id="SSF50729">
    <property type="entry name" value="PH domain-like"/>
    <property type="match status" value="1"/>
</dbReference>
<dbReference type="PANTHER" id="PTHR22826:SF49">
    <property type="entry name" value="KALIRIN"/>
    <property type="match status" value="1"/>
</dbReference>
<feature type="domain" description="DH" evidence="6">
    <location>
        <begin position="75"/>
        <end position="250"/>
    </location>
</feature>
<dbReference type="GO" id="GO:0005085">
    <property type="term" value="F:guanyl-nucleotide exchange factor activity"/>
    <property type="evidence" value="ECO:0007669"/>
    <property type="project" value="UniProtKB-KW"/>
</dbReference>
<dbReference type="GeneTree" id="ENSGT00940000155248"/>
<dbReference type="Ensembl" id="ENSSAUT00010006519.1">
    <property type="protein sequence ID" value="ENSSAUP00010006053.1"/>
    <property type="gene ID" value="ENSSAUG00010002774.1"/>
</dbReference>
<dbReference type="GO" id="GO:0007411">
    <property type="term" value="P:axon guidance"/>
    <property type="evidence" value="ECO:0007669"/>
    <property type="project" value="TreeGrafter"/>
</dbReference>
<reference evidence="7" key="1">
    <citation type="submission" date="2021-04" db="EMBL/GenBank/DDBJ databases">
        <authorList>
            <consortium name="Wellcome Sanger Institute Data Sharing"/>
        </authorList>
    </citation>
    <scope>NUCLEOTIDE SEQUENCE [LARGE SCALE GENOMIC DNA]</scope>
</reference>
<reference evidence="7" key="2">
    <citation type="submission" date="2025-08" db="UniProtKB">
        <authorList>
            <consortium name="Ensembl"/>
        </authorList>
    </citation>
    <scope>IDENTIFICATION</scope>
</reference>
<dbReference type="CDD" id="cd00160">
    <property type="entry name" value="RhoGEF"/>
    <property type="match status" value="1"/>
</dbReference>
<dbReference type="PROSITE" id="PS50010">
    <property type="entry name" value="DH_2"/>
    <property type="match status" value="1"/>
</dbReference>
<evidence type="ECO:0000313" key="8">
    <source>
        <dbReference type="Proteomes" id="UP000472265"/>
    </source>
</evidence>